<dbReference type="EMBL" id="VUMV01000004">
    <property type="protein sequence ID" value="MST81975.1"/>
    <property type="molecule type" value="Genomic_DNA"/>
</dbReference>
<gene>
    <name evidence="1" type="ORF">FYJ60_06565</name>
</gene>
<evidence type="ECO:0000313" key="1">
    <source>
        <dbReference type="EMBL" id="MST81975.1"/>
    </source>
</evidence>
<proteinExistence type="predicted"/>
<sequence length="299" mass="33365">MNYMPFNSVDHDRVYKAEDWAWYFSTFISNGVFPAPSDGLQVVAGDGMTIGVRPGYGFINGYAFRNQELYNLTISNADGSLDRIDRVVLRWDLTQRLMELAVLTGSPSKSPTAPALTQGADVWEIALADVSVTKGLTTVTQAQITDDRYNSSLCGICAGVITQIDASTLTAQFDSFFEQYTAKITESYGNYTTSIEAYEAAWKAALDDWKASEQSEQDTWQTAQWQAFSEWLSKCEAAISDSTAATLTAEVVEHDERLDVLEHMTIQNDFFAPLLDDDNCPILDDDGFAILRDWKYKYA</sequence>
<keyword evidence="2" id="KW-1185">Reference proteome</keyword>
<dbReference type="Proteomes" id="UP000466864">
    <property type="component" value="Unassembled WGS sequence"/>
</dbReference>
<organism evidence="1 2">
    <name type="scientific">Bilifractor porci</name>
    <dbReference type="NCBI Taxonomy" id="2606636"/>
    <lineage>
        <taxon>Bacteria</taxon>
        <taxon>Bacillati</taxon>
        <taxon>Bacillota</taxon>
        <taxon>Clostridia</taxon>
        <taxon>Lachnospirales</taxon>
        <taxon>Lachnospiraceae</taxon>
        <taxon>Bilifractor</taxon>
    </lineage>
</organism>
<dbReference type="RefSeq" id="WP_154457890.1">
    <property type="nucleotide sequence ID" value="NZ_VUMV01000004.1"/>
</dbReference>
<reference evidence="1 2" key="1">
    <citation type="submission" date="2019-08" db="EMBL/GenBank/DDBJ databases">
        <title>In-depth cultivation of the pig gut microbiome towards novel bacterial diversity and tailored functional studies.</title>
        <authorList>
            <person name="Wylensek D."/>
            <person name="Hitch T.C.A."/>
            <person name="Clavel T."/>
        </authorList>
    </citation>
    <scope>NUCLEOTIDE SEQUENCE [LARGE SCALE GENOMIC DNA]</scope>
    <source>
        <strain evidence="1 2">Oil+RF-744-WCA-WT-13</strain>
    </source>
</reference>
<dbReference type="AlphaFoldDB" id="A0A7X2P826"/>
<protein>
    <submittedName>
        <fullName evidence="1">Uncharacterized protein</fullName>
    </submittedName>
</protein>
<evidence type="ECO:0000313" key="2">
    <source>
        <dbReference type="Proteomes" id="UP000466864"/>
    </source>
</evidence>
<accession>A0A7X2P826</accession>
<name>A0A7X2P826_9FIRM</name>
<comment type="caution">
    <text evidence="1">The sequence shown here is derived from an EMBL/GenBank/DDBJ whole genome shotgun (WGS) entry which is preliminary data.</text>
</comment>